<keyword evidence="2" id="KW-1185">Reference proteome</keyword>
<comment type="caution">
    <text evidence="1">The sequence shown here is derived from an EMBL/GenBank/DDBJ whole genome shotgun (WGS) entry which is preliminary data.</text>
</comment>
<reference evidence="2" key="1">
    <citation type="journal article" date="2019" name="Int. J. Syst. Evol. Microbiol.">
        <title>The Global Catalogue of Microorganisms (GCM) 10K type strain sequencing project: providing services to taxonomists for standard genome sequencing and annotation.</title>
        <authorList>
            <consortium name="The Broad Institute Genomics Platform"/>
            <consortium name="The Broad Institute Genome Sequencing Center for Infectious Disease"/>
            <person name="Wu L."/>
            <person name="Ma J."/>
        </authorList>
    </citation>
    <scope>NUCLEOTIDE SEQUENCE [LARGE SCALE GENOMIC DNA]</scope>
    <source>
        <strain evidence="2">CCUG 63830</strain>
    </source>
</reference>
<evidence type="ECO:0000313" key="1">
    <source>
        <dbReference type="EMBL" id="MFC6661914.1"/>
    </source>
</evidence>
<gene>
    <name evidence="1" type="ORF">ACFP90_17465</name>
</gene>
<dbReference type="EMBL" id="JBHSWB010000001">
    <property type="protein sequence ID" value="MFC6661914.1"/>
    <property type="molecule type" value="Genomic_DNA"/>
</dbReference>
<evidence type="ECO:0000313" key="2">
    <source>
        <dbReference type="Proteomes" id="UP001596317"/>
    </source>
</evidence>
<accession>A0ABW1ZLW7</accession>
<dbReference type="Gene3D" id="3.40.630.30">
    <property type="match status" value="1"/>
</dbReference>
<dbReference type="RefSeq" id="WP_380057639.1">
    <property type="nucleotide sequence ID" value="NZ_JBHSWB010000001.1"/>
</dbReference>
<dbReference type="InterPro" id="IPR016181">
    <property type="entry name" value="Acyl_CoA_acyltransferase"/>
</dbReference>
<sequence length="128" mass="14231">MSPSDLRLRGRQPDDLAVLWRWMHAEQAPAWQQWDAPYFHAARPPSDLSLTAFVARAEDQPPSPHLRILDLHGQCVGQVSRSEEAPAGGGWWDLGVLIFDPAHWGGGWAPRRCGCGPPPPLPRRTPMS</sequence>
<name>A0ABW1ZLW7_9DEIO</name>
<dbReference type="SUPFAM" id="SSF55729">
    <property type="entry name" value="Acyl-CoA N-acyltransferases (Nat)"/>
    <property type="match status" value="1"/>
</dbReference>
<protein>
    <recommendedName>
        <fullName evidence="3">N-acetyltransferase domain-containing protein</fullName>
    </recommendedName>
</protein>
<dbReference type="Proteomes" id="UP001596317">
    <property type="component" value="Unassembled WGS sequence"/>
</dbReference>
<evidence type="ECO:0008006" key="3">
    <source>
        <dbReference type="Google" id="ProtNLM"/>
    </source>
</evidence>
<organism evidence="1 2">
    <name type="scientific">Deinococcus multiflagellatus</name>
    <dbReference type="NCBI Taxonomy" id="1656887"/>
    <lineage>
        <taxon>Bacteria</taxon>
        <taxon>Thermotogati</taxon>
        <taxon>Deinococcota</taxon>
        <taxon>Deinococci</taxon>
        <taxon>Deinococcales</taxon>
        <taxon>Deinococcaceae</taxon>
        <taxon>Deinococcus</taxon>
    </lineage>
</organism>
<proteinExistence type="predicted"/>